<feature type="region of interest" description="Disordered" evidence="6">
    <location>
        <begin position="776"/>
        <end position="832"/>
    </location>
</feature>
<dbReference type="Pfam" id="PF06809">
    <property type="entry name" value="NPDC1"/>
    <property type="match status" value="1"/>
</dbReference>
<evidence type="ECO:0000256" key="4">
    <source>
        <dbReference type="PIRSR" id="PIRSR600407-2"/>
    </source>
</evidence>
<dbReference type="EMBL" id="JAULJE010000015">
    <property type="protein sequence ID" value="KAK1333939.1"/>
    <property type="molecule type" value="Genomic_DNA"/>
</dbReference>
<accession>A0AA40HMF3</accession>
<evidence type="ECO:0000256" key="7">
    <source>
        <dbReference type="SAM" id="Phobius"/>
    </source>
</evidence>
<feature type="compositionally biased region" description="Polar residues" evidence="6">
    <location>
        <begin position="666"/>
        <end position="675"/>
    </location>
</feature>
<dbReference type="InterPro" id="IPR009635">
    <property type="entry name" value="NPDC1"/>
</dbReference>
<evidence type="ECO:0000313" key="8">
    <source>
        <dbReference type="EMBL" id="KAK1333939.1"/>
    </source>
</evidence>
<dbReference type="PANTHER" id="PTHR23352:SF2">
    <property type="entry name" value="NEURAL PROLIFERATION DIFFERENTIATION AND CONTROL PROTEIN 1"/>
    <property type="match status" value="1"/>
</dbReference>
<dbReference type="GO" id="GO:0016020">
    <property type="term" value="C:membrane"/>
    <property type="evidence" value="ECO:0007669"/>
    <property type="project" value="InterPro"/>
</dbReference>
<feature type="binding site" evidence="4">
    <location>
        <begin position="145"/>
        <end position="149"/>
    </location>
    <ligand>
        <name>ATP</name>
        <dbReference type="ChEBI" id="CHEBI:30616"/>
    </ligand>
</feature>
<name>A0AA40HMF3_CNENI</name>
<evidence type="ECO:0000256" key="3">
    <source>
        <dbReference type="PIRSR" id="PIRSR600407-1"/>
    </source>
</evidence>
<keyword evidence="7" id="KW-0472">Membrane</keyword>
<organism evidence="8 9">
    <name type="scientific">Cnephaeus nilssonii</name>
    <name type="common">Northern bat</name>
    <name type="synonym">Eptesicus nilssonii</name>
    <dbReference type="NCBI Taxonomy" id="3371016"/>
    <lineage>
        <taxon>Eukaryota</taxon>
        <taxon>Metazoa</taxon>
        <taxon>Chordata</taxon>
        <taxon>Craniata</taxon>
        <taxon>Vertebrata</taxon>
        <taxon>Euteleostomi</taxon>
        <taxon>Mammalia</taxon>
        <taxon>Eutheria</taxon>
        <taxon>Laurasiatheria</taxon>
        <taxon>Chiroptera</taxon>
        <taxon>Yangochiroptera</taxon>
        <taxon>Vespertilionidae</taxon>
        <taxon>Cnephaeus</taxon>
    </lineage>
</organism>
<keyword evidence="7" id="KW-1133">Transmembrane helix</keyword>
<keyword evidence="7" id="KW-0812">Transmembrane</keyword>
<feature type="region of interest" description="Disordered" evidence="6">
    <location>
        <begin position="731"/>
        <end position="750"/>
    </location>
</feature>
<feature type="active site" description="Proton acceptor" evidence="3">
    <location>
        <position position="106"/>
    </location>
</feature>
<keyword evidence="2 5" id="KW-0378">Hydrolase</keyword>
<gene>
    <name evidence="8" type="ORF">QTO34_004937</name>
</gene>
<evidence type="ECO:0008006" key="10">
    <source>
        <dbReference type="Google" id="ProtNLM"/>
    </source>
</evidence>
<dbReference type="Gene3D" id="3.30.420.40">
    <property type="match status" value="1"/>
</dbReference>
<keyword evidence="4" id="KW-0547">Nucleotide-binding</keyword>
<keyword evidence="9" id="KW-1185">Reference proteome</keyword>
<evidence type="ECO:0000256" key="2">
    <source>
        <dbReference type="ARBA" id="ARBA00022801"/>
    </source>
</evidence>
<evidence type="ECO:0000313" key="9">
    <source>
        <dbReference type="Proteomes" id="UP001177744"/>
    </source>
</evidence>
<dbReference type="GO" id="GO:0005524">
    <property type="term" value="F:ATP binding"/>
    <property type="evidence" value="ECO:0007669"/>
    <property type="project" value="UniProtKB-KW"/>
</dbReference>
<feature type="transmembrane region" description="Helical" evidence="7">
    <location>
        <begin position="522"/>
        <end position="540"/>
    </location>
</feature>
<dbReference type="AlphaFoldDB" id="A0AA40HMF3"/>
<reference evidence="8" key="1">
    <citation type="submission" date="2023-06" db="EMBL/GenBank/DDBJ databases">
        <title>Reference genome for the Northern bat (Eptesicus nilssonii), a most northern bat species.</title>
        <authorList>
            <person name="Laine V.N."/>
            <person name="Pulliainen A.T."/>
            <person name="Lilley T.M."/>
        </authorList>
    </citation>
    <scope>NUCLEOTIDE SEQUENCE</scope>
    <source>
        <strain evidence="8">BLF_Eptnil</strain>
        <tissue evidence="8">Kidney</tissue>
    </source>
</reference>
<dbReference type="Pfam" id="PF01150">
    <property type="entry name" value="GDA1_CD39"/>
    <property type="match status" value="2"/>
</dbReference>
<dbReference type="PANTHER" id="PTHR23352">
    <property type="entry name" value="NEURAL PROLIFERATION DIFFERENTIATION AND CONTROL PROTEIN-1 NPDC-1 PROTEIN"/>
    <property type="match status" value="1"/>
</dbReference>
<feature type="transmembrane region" description="Helical" evidence="7">
    <location>
        <begin position="402"/>
        <end position="423"/>
    </location>
</feature>
<dbReference type="Gene3D" id="3.30.420.150">
    <property type="entry name" value="Exopolyphosphatase. Domain 2"/>
    <property type="match status" value="1"/>
</dbReference>
<dbReference type="GO" id="GO:0016787">
    <property type="term" value="F:hydrolase activity"/>
    <property type="evidence" value="ECO:0007669"/>
    <property type="project" value="UniProtKB-KW"/>
</dbReference>
<comment type="caution">
    <text evidence="8">The sequence shown here is derived from an EMBL/GenBank/DDBJ whole genome shotgun (WGS) entry which is preliminary data.</text>
</comment>
<protein>
    <recommendedName>
        <fullName evidence="10">Ectonucleoside triphosphate diphosphohydrolase 2</fullName>
    </recommendedName>
</protein>
<feature type="transmembrane region" description="Helical" evidence="7">
    <location>
        <begin position="694"/>
        <end position="718"/>
    </location>
</feature>
<feature type="compositionally biased region" description="Acidic residues" evidence="6">
    <location>
        <begin position="786"/>
        <end position="795"/>
    </location>
</feature>
<keyword evidence="4" id="KW-0067">ATP-binding</keyword>
<dbReference type="FunFam" id="3.30.420.150:FF:000002">
    <property type="entry name" value="Ectonucleoside triphosphate diphosphohydrolase 1"/>
    <property type="match status" value="1"/>
</dbReference>
<sequence length="832" mass="89424">MLLPAAASLPGPQLHPQDKIPKVYGIVLDAGSSHTSMFVYKWPADKENDTGIVGQHSSCDVRGGGISSYADNPSGAGQSLVECLDQALRDYPFDFRGARILSGQDEGVFGWVTANYLLENFIKYGWAGRWFRPKKGTLGAMDLGGASTQLTFEAASPAEDPASEVQLRLYGQQYRVYTHSFLCYGRDQVLHRLLASVLQTHSRHPCWPRGYSTHVLLRDVYASPCTAAQRPPTLNSSAGVSLSGSGDPALCRGLVSGLFDLASCPFSRCSFNGVFQPPVAGDFIAFSAFFYTVDFLRTAMGLPVATPQQLEAAVVTVCNQTWSELQARAPGAGARLPNYCPVAMFVQQLLSRGYGFDEHAFSRVTFQKKAGDTAVGWALGYMLNLTNMIPADPPGLRKATHFSSWVALLLLFAALLLAALGAVRQVAQRHLGTCWGRLSRPRVPCPSPHPTLNIAAANAARKPRRGLQHPLPRGRVGAQEWSLYSDPWGLQTPQRLCWPPSHSRSPGMATPVPPPSPRHLRLLRLLLSGLVLGAALRGAAAGPPDGASCPGSLDCALKRRARCPPGAHACGPCLQPFREDHLGLCVPRVHRPVGGVPPQPRLEDDIDFLAQELARQEAGRWKLTALSQPEAPLRLLEPAATLGLSARGQGPGLGLPSTRGAPAPTPRTSLGSPVSSGPVHMSPLEPGAGHLDGLALVLILACSVAGVAALAVAAFCWCRLQRDIRLTQKTDYAAPQAASSPTTPRISPGDQRLAHSAEVYHYQHQRQQMRCLDRHKEPPKELDSASSDEENEDGDFTVYECPGLAPTGEMEVRNPLFDHSSLAAPLPPPPPQ</sequence>
<feature type="region of interest" description="Disordered" evidence="6">
    <location>
        <begin position="646"/>
        <end position="678"/>
    </location>
</feature>
<dbReference type="InterPro" id="IPR000407">
    <property type="entry name" value="GDA1_CD39_NTPase"/>
</dbReference>
<evidence type="ECO:0000256" key="1">
    <source>
        <dbReference type="ARBA" id="ARBA00009283"/>
    </source>
</evidence>
<evidence type="ECO:0000256" key="6">
    <source>
        <dbReference type="SAM" id="MobiDB-lite"/>
    </source>
</evidence>
<evidence type="ECO:0000256" key="5">
    <source>
        <dbReference type="RuleBase" id="RU003833"/>
    </source>
</evidence>
<dbReference type="Proteomes" id="UP001177744">
    <property type="component" value="Unassembled WGS sequence"/>
</dbReference>
<dbReference type="PROSITE" id="PS01238">
    <property type="entry name" value="GDA1_CD39_NTPASE"/>
    <property type="match status" value="1"/>
</dbReference>
<proteinExistence type="inferred from homology"/>
<feature type="compositionally biased region" description="Low complexity" evidence="6">
    <location>
        <begin position="733"/>
        <end position="744"/>
    </location>
</feature>
<comment type="similarity">
    <text evidence="1 5">Belongs to the GDA1/CD39 NTPase family.</text>
</comment>